<dbReference type="EMBL" id="GL348713">
    <property type="protein sequence ID" value="EFH70501.1"/>
    <property type="molecule type" value="Genomic_DNA"/>
</dbReference>
<protein>
    <submittedName>
        <fullName evidence="1">Predicted protein</fullName>
    </submittedName>
</protein>
<proteinExistence type="predicted"/>
<dbReference type="HOGENOM" id="CLU_2443822_0_0_1"/>
<gene>
    <name evidence="1" type="ORF">ARALYDRAFT_682063</name>
</gene>
<reference evidence="2" key="1">
    <citation type="journal article" date="2011" name="Nat. Genet.">
        <title>The Arabidopsis lyrata genome sequence and the basis of rapid genome size change.</title>
        <authorList>
            <person name="Hu T.T."/>
            <person name="Pattyn P."/>
            <person name="Bakker E.G."/>
            <person name="Cao J."/>
            <person name="Cheng J.-F."/>
            <person name="Clark R.M."/>
            <person name="Fahlgren N."/>
            <person name="Fawcett J.A."/>
            <person name="Grimwood J."/>
            <person name="Gundlach H."/>
            <person name="Haberer G."/>
            <person name="Hollister J.D."/>
            <person name="Ossowski S."/>
            <person name="Ottilar R.P."/>
            <person name="Salamov A.A."/>
            <person name="Schneeberger K."/>
            <person name="Spannagl M."/>
            <person name="Wang X."/>
            <person name="Yang L."/>
            <person name="Nasrallah M.E."/>
            <person name="Bergelson J."/>
            <person name="Carrington J.C."/>
            <person name="Gaut B.S."/>
            <person name="Schmutz J."/>
            <person name="Mayer K.F.X."/>
            <person name="Van de Peer Y."/>
            <person name="Grigoriev I.V."/>
            <person name="Nordborg M."/>
            <person name="Weigel D."/>
            <person name="Guo Y.-L."/>
        </authorList>
    </citation>
    <scope>NUCLEOTIDE SEQUENCE [LARGE SCALE GENOMIC DNA]</scope>
    <source>
        <strain evidence="2">cv. MN47</strain>
    </source>
</reference>
<evidence type="ECO:0000313" key="2">
    <source>
        <dbReference type="Proteomes" id="UP000008694"/>
    </source>
</evidence>
<accession>D7KFX3</accession>
<name>D7KFX3_ARALL</name>
<sequence length="90" mass="9993">MYLRHIMKNEPFNVVHINKKPMMKSSVLAIPTKAEAGFNRSFTASDVDFPPSKFSISFLSSRDFHSFRSRGVGSVTPPFVFPGVLVCSPA</sequence>
<dbReference type="AlphaFoldDB" id="D7KFX3"/>
<dbReference type="Proteomes" id="UP000008694">
    <property type="component" value="Unassembled WGS sequence"/>
</dbReference>
<dbReference type="Gramene" id="Al_scaffold_0001_4386">
    <property type="protein sequence ID" value="Al_scaffold_0001_4386"/>
    <property type="gene ID" value="Al_scaffold_0001_4386"/>
</dbReference>
<evidence type="ECO:0000313" key="1">
    <source>
        <dbReference type="EMBL" id="EFH70501.1"/>
    </source>
</evidence>
<keyword evidence="2" id="KW-1185">Reference proteome</keyword>
<organism evidence="2">
    <name type="scientific">Arabidopsis lyrata subsp. lyrata</name>
    <name type="common">Lyre-leaved rock-cress</name>
    <dbReference type="NCBI Taxonomy" id="81972"/>
    <lineage>
        <taxon>Eukaryota</taxon>
        <taxon>Viridiplantae</taxon>
        <taxon>Streptophyta</taxon>
        <taxon>Embryophyta</taxon>
        <taxon>Tracheophyta</taxon>
        <taxon>Spermatophyta</taxon>
        <taxon>Magnoliopsida</taxon>
        <taxon>eudicotyledons</taxon>
        <taxon>Gunneridae</taxon>
        <taxon>Pentapetalae</taxon>
        <taxon>rosids</taxon>
        <taxon>malvids</taxon>
        <taxon>Brassicales</taxon>
        <taxon>Brassicaceae</taxon>
        <taxon>Camelineae</taxon>
        <taxon>Arabidopsis</taxon>
    </lineage>
</organism>